<dbReference type="Proteomes" id="UP000181997">
    <property type="component" value="Unassembled WGS sequence"/>
</dbReference>
<comment type="caution">
    <text evidence="4">Lacks conserved residue(s) required for the propagation of feature annotation.</text>
</comment>
<sequence>MGHKANDSQEKRVPETYGDDWDRAGLKELNAGGHDRLYKGRSKFQDIQVISAVDIRLYLNEQLQFSSLDERIYHEAFVHVPFALGKSIESVLVLGGGDGLALREILKYPGVKEVDLVDIDGKVVEIARNVPAVAELNEQAFSDKRVTAHIEDAKVFIKENKKMYDLMIIDFPDPTNELLASLYSRELFEEFYHLLNEDGLLVCQSNALDATPTVFWSIGLTLEQAGFHTKQYHTIIPSFGDWGFQLAAKKEITLKFQKIEVPHRTLPRELTTLFVFHPAYEEYKKEAIINSESNLKIHEIFRMENI</sequence>
<evidence type="ECO:0000256" key="2">
    <source>
        <dbReference type="ARBA" id="ARBA00022679"/>
    </source>
</evidence>
<evidence type="ECO:0000313" key="8">
    <source>
        <dbReference type="Proteomes" id="UP000181997"/>
    </source>
</evidence>
<dbReference type="EMBL" id="FMAU01000003">
    <property type="protein sequence ID" value="SCC19750.1"/>
    <property type="molecule type" value="Genomic_DNA"/>
</dbReference>
<dbReference type="InterPro" id="IPR030374">
    <property type="entry name" value="PABS"/>
</dbReference>
<keyword evidence="4" id="KW-0745">Spermidine biosynthesis</keyword>
<evidence type="ECO:0000256" key="4">
    <source>
        <dbReference type="HAMAP-Rule" id="MF_00198"/>
    </source>
</evidence>
<proteinExistence type="inferred from homology"/>
<feature type="binding site" evidence="4">
    <location>
        <position position="118"/>
    </location>
    <ligand>
        <name>S-methyl-5'-thioadenosine</name>
        <dbReference type="ChEBI" id="CHEBI:17509"/>
    </ligand>
</feature>
<evidence type="ECO:0000313" key="7">
    <source>
        <dbReference type="EMBL" id="SCC19750.1"/>
    </source>
</evidence>
<dbReference type="GO" id="GO:0010487">
    <property type="term" value="F:thermospermine synthase activity"/>
    <property type="evidence" value="ECO:0007669"/>
    <property type="project" value="UniProtKB-ARBA"/>
</dbReference>
<name>A0A0V8HG60_9BACI</name>
<dbReference type="PROSITE" id="PS51006">
    <property type="entry name" value="PABS_2"/>
    <property type="match status" value="1"/>
</dbReference>
<reference evidence="8" key="1">
    <citation type="submission" date="2016-08" db="EMBL/GenBank/DDBJ databases">
        <authorList>
            <person name="Varghese N."/>
            <person name="Submissions Spin"/>
        </authorList>
    </citation>
    <scope>NUCLEOTIDE SEQUENCE [LARGE SCALE GENOMIC DNA]</scope>
    <source>
        <strain evidence="8">SGD-1123</strain>
    </source>
</reference>
<dbReference type="GO" id="GO:0008295">
    <property type="term" value="P:spermidine biosynthetic process"/>
    <property type="evidence" value="ECO:0007669"/>
    <property type="project" value="UniProtKB-UniRule"/>
</dbReference>
<dbReference type="Pfam" id="PF01564">
    <property type="entry name" value="Spermine_synth"/>
    <property type="match status" value="1"/>
</dbReference>
<comment type="catalytic activity">
    <reaction evidence="4">
        <text>S-adenosyl 3-(methylsulfanyl)propylamine + putrescine = S-methyl-5'-thioadenosine + spermidine + H(+)</text>
        <dbReference type="Rhea" id="RHEA:12721"/>
        <dbReference type="ChEBI" id="CHEBI:15378"/>
        <dbReference type="ChEBI" id="CHEBI:17509"/>
        <dbReference type="ChEBI" id="CHEBI:57443"/>
        <dbReference type="ChEBI" id="CHEBI:57834"/>
        <dbReference type="ChEBI" id="CHEBI:326268"/>
        <dbReference type="EC" id="2.5.1.16"/>
    </reaction>
</comment>
<dbReference type="AlphaFoldDB" id="A0A0V8HG60"/>
<gene>
    <name evidence="4" type="primary">speE</name>
    <name evidence="7" type="ORF">GA0061094_3080</name>
</gene>
<dbReference type="CDD" id="cd02440">
    <property type="entry name" value="AdoMet_MTases"/>
    <property type="match status" value="1"/>
</dbReference>
<dbReference type="PROSITE" id="PS01330">
    <property type="entry name" value="PABS_1"/>
    <property type="match status" value="1"/>
</dbReference>
<accession>A0A0V8HG60</accession>
<feature type="binding site" evidence="4">
    <location>
        <position position="98"/>
    </location>
    <ligand>
        <name>spermidine</name>
        <dbReference type="ChEBI" id="CHEBI:57834"/>
    </ligand>
</feature>
<dbReference type="GO" id="GO:0004766">
    <property type="term" value="F:spermidine synthase activity"/>
    <property type="evidence" value="ECO:0007669"/>
    <property type="project" value="UniProtKB-UniRule"/>
</dbReference>
<comment type="function">
    <text evidence="4">Catalyzes the irreversible transfer of a propylamine group from the amino donor S-adenosylmethioninamine (decarboxy-AdoMet) to putrescine (1,4-diaminobutane) to yield spermidine.</text>
</comment>
<evidence type="ECO:0000256" key="3">
    <source>
        <dbReference type="ARBA" id="ARBA00023115"/>
    </source>
</evidence>
<dbReference type="PANTHER" id="PTHR43317:SF1">
    <property type="entry name" value="THERMOSPERMINE SYNTHASE ACAULIS5"/>
    <property type="match status" value="1"/>
</dbReference>
<feature type="binding site" evidence="4">
    <location>
        <begin position="152"/>
        <end position="153"/>
    </location>
    <ligand>
        <name>S-methyl-5'-thioadenosine</name>
        <dbReference type="ChEBI" id="CHEBI:17509"/>
    </ligand>
</feature>
<keyword evidence="2 4" id="KW-0808">Transferase</keyword>
<dbReference type="PANTHER" id="PTHR43317">
    <property type="entry name" value="THERMOSPERMINE SYNTHASE ACAULIS5"/>
    <property type="match status" value="1"/>
</dbReference>
<comment type="similarity">
    <text evidence="1 4">Belongs to the spermidine/spermine synthase family.</text>
</comment>
<keyword evidence="8" id="KW-1185">Reference proteome</keyword>
<feature type="active site" description="Proton acceptor" evidence="4 5">
    <location>
        <position position="170"/>
    </location>
</feature>
<feature type="binding site" evidence="4">
    <location>
        <position position="45"/>
    </location>
    <ligand>
        <name>S-methyl-5'-thioadenosine</name>
        <dbReference type="ChEBI" id="CHEBI:17509"/>
    </ligand>
</feature>
<dbReference type="UniPathway" id="UPA00248">
    <property type="reaction ID" value="UER00314"/>
</dbReference>
<feature type="binding site" evidence="4">
    <location>
        <position position="74"/>
    </location>
    <ligand>
        <name>spermidine</name>
        <dbReference type="ChEBI" id="CHEBI:57834"/>
    </ligand>
</feature>
<evidence type="ECO:0000256" key="1">
    <source>
        <dbReference type="ARBA" id="ARBA00007867"/>
    </source>
</evidence>
<dbReference type="EC" id="2.5.1.16" evidence="4"/>
<protein>
    <recommendedName>
        <fullName evidence="4">Polyamine aminopropyltransferase</fullName>
    </recommendedName>
    <alternativeName>
        <fullName evidence="4">Putrescine aminopropyltransferase</fullName>
        <shortName evidence="4">PAPT</shortName>
    </alternativeName>
    <alternativeName>
        <fullName evidence="4">Spermidine synthase</fullName>
        <shortName evidence="4">SPDS</shortName>
        <shortName evidence="4">SPDSY</shortName>
        <ecNumber evidence="4">2.5.1.16</ecNumber>
    </alternativeName>
</protein>
<dbReference type="OrthoDB" id="9793120at2"/>
<keyword evidence="3 4" id="KW-0620">Polyamine biosynthesis</keyword>
<dbReference type="HAMAP" id="MF_00198">
    <property type="entry name" value="Spermidine_synth"/>
    <property type="match status" value="1"/>
</dbReference>
<dbReference type="InterPro" id="IPR001045">
    <property type="entry name" value="Spermi_synthase"/>
</dbReference>
<evidence type="ECO:0000256" key="5">
    <source>
        <dbReference type="PROSITE-ProRule" id="PRU00354"/>
    </source>
</evidence>
<feature type="domain" description="PABS" evidence="6">
    <location>
        <begin position="19"/>
        <end position="249"/>
    </location>
</feature>
<dbReference type="SUPFAM" id="SSF53335">
    <property type="entry name" value="S-adenosyl-L-methionine-dependent methyltransferases"/>
    <property type="match status" value="1"/>
</dbReference>
<comment type="subunit">
    <text evidence="4">Homodimer or homotetramer.</text>
</comment>
<comment type="pathway">
    <text evidence="4">Amine and polyamine biosynthesis; spermidine biosynthesis; spermidine from putrescine: step 1/1.</text>
</comment>
<evidence type="ECO:0000259" key="6">
    <source>
        <dbReference type="PROSITE" id="PS51006"/>
    </source>
</evidence>
<dbReference type="InterPro" id="IPR030373">
    <property type="entry name" value="PABS_CS"/>
</dbReference>
<dbReference type="Gene3D" id="3.40.50.150">
    <property type="entry name" value="Vaccinia Virus protein VP39"/>
    <property type="match status" value="1"/>
</dbReference>
<dbReference type="RefSeq" id="WP_058299092.1">
    <property type="nucleotide sequence ID" value="NZ_FMAU01000003.1"/>
</dbReference>
<dbReference type="InterPro" id="IPR029063">
    <property type="entry name" value="SAM-dependent_MTases_sf"/>
</dbReference>
<organism evidence="7 8">
    <name type="scientific">[Bacillus] enclensis</name>
    <dbReference type="NCBI Taxonomy" id="1402860"/>
    <lineage>
        <taxon>Bacteria</taxon>
        <taxon>Bacillati</taxon>
        <taxon>Bacillota</taxon>
        <taxon>Bacilli</taxon>
        <taxon>Bacillales</taxon>
        <taxon>Bacillaceae</taxon>
        <taxon>Rossellomorea</taxon>
    </lineage>
</organism>